<organism evidence="1 2">
    <name type="scientific">Candidatus Cryosericum terrychapinii</name>
    <dbReference type="NCBI Taxonomy" id="2290919"/>
    <lineage>
        <taxon>Bacteria</taxon>
        <taxon>Pseudomonadati</taxon>
        <taxon>Caldisericota/Cryosericota group</taxon>
        <taxon>Candidatus Cryosericota</taxon>
        <taxon>Candidatus Cryosericia</taxon>
        <taxon>Candidatus Cryosericales</taxon>
        <taxon>Candidatus Cryosericaceae</taxon>
        <taxon>Candidatus Cryosericum</taxon>
    </lineage>
</organism>
<proteinExistence type="predicted"/>
<sequence length="62" mass="6503">MYGTAASEISVENTPLFEDVGGDNVHLDLVDDAGHMVVQGDGSGPKDQSYRTAIPTFLAGVH</sequence>
<comment type="caution">
    <text evidence="1">The sequence shown here is derived from an EMBL/GenBank/DDBJ whole genome shotgun (WGS) entry which is preliminary data.</text>
</comment>
<keyword evidence="2" id="KW-1185">Reference proteome</keyword>
<dbReference type="EMBL" id="QXIS01000035">
    <property type="protein sequence ID" value="RIE05526.1"/>
    <property type="molecule type" value="Genomic_DNA"/>
</dbReference>
<evidence type="ECO:0000313" key="1">
    <source>
        <dbReference type="EMBL" id="RIE05526.1"/>
    </source>
</evidence>
<accession>A0A398CQ68</accession>
<dbReference type="RefSeq" id="WP_119089613.1">
    <property type="nucleotide sequence ID" value="NZ_QXIS01000035.1"/>
</dbReference>
<dbReference type="Proteomes" id="UP000266328">
    <property type="component" value="Unassembled WGS sequence"/>
</dbReference>
<dbReference type="AlphaFoldDB" id="A0A398CQ68"/>
<reference evidence="1 2" key="1">
    <citation type="submission" date="2018-09" db="EMBL/GenBank/DDBJ databases">
        <title>Discovery and Ecogenomic Context for Candidatus Cryosericales, a Global Caldiserica Order Active in Thawing Permafrost.</title>
        <authorList>
            <person name="Martinez M.A."/>
            <person name="Woodcroft B.J."/>
            <person name="Ignacio Espinoza J.C."/>
            <person name="Zayed A."/>
            <person name="Singleton C.M."/>
            <person name="Boyd J."/>
            <person name="Li Y.-F."/>
            <person name="Purvine S."/>
            <person name="Maughan H."/>
            <person name="Hodgkins S.B."/>
            <person name="Anderson D."/>
            <person name="Sederholm M."/>
            <person name="Temperton B."/>
            <person name="Saleska S.R."/>
            <person name="Tyson G.W."/>
            <person name="Rich V.I."/>
        </authorList>
    </citation>
    <scope>NUCLEOTIDE SEQUENCE [LARGE SCALE GENOMIC DNA]</scope>
    <source>
        <strain evidence="1 2">SMC7</strain>
    </source>
</reference>
<evidence type="ECO:0000313" key="2">
    <source>
        <dbReference type="Proteomes" id="UP000266328"/>
    </source>
</evidence>
<protein>
    <submittedName>
        <fullName evidence="1">Uncharacterized protein</fullName>
    </submittedName>
</protein>
<gene>
    <name evidence="1" type="ORF">SMC7_06875</name>
</gene>
<name>A0A398CQ68_9BACT</name>